<dbReference type="Pfam" id="PF14338">
    <property type="entry name" value="Mrr_N"/>
    <property type="match status" value="1"/>
</dbReference>
<evidence type="ECO:0000313" key="4">
    <source>
        <dbReference type="Proteomes" id="UP000014216"/>
    </source>
</evidence>
<accession>S0G7T4</accession>
<dbReference type="GO" id="GO:0015666">
    <property type="term" value="F:restriction endodeoxyribonuclease activity"/>
    <property type="evidence" value="ECO:0007669"/>
    <property type="project" value="TreeGrafter"/>
</dbReference>
<reference evidence="3 4" key="1">
    <citation type="journal article" date="2013" name="Genome Announc.">
        <title>Draft Genome Sequence of Desulfotignum phosphitoxidans DSM 13687 Strain FiPS-3.</title>
        <authorList>
            <person name="Poehlein A."/>
            <person name="Daniel R."/>
            <person name="Simeonova D.D."/>
        </authorList>
    </citation>
    <scope>NUCLEOTIDE SEQUENCE [LARGE SCALE GENOMIC DNA]</scope>
    <source>
        <strain evidence="3 4">DSM 13687</strain>
    </source>
</reference>
<organism evidence="3 4">
    <name type="scientific">Desulfotignum phosphitoxidans DSM 13687</name>
    <dbReference type="NCBI Taxonomy" id="1286635"/>
    <lineage>
        <taxon>Bacteria</taxon>
        <taxon>Pseudomonadati</taxon>
        <taxon>Thermodesulfobacteriota</taxon>
        <taxon>Desulfobacteria</taxon>
        <taxon>Desulfobacterales</taxon>
        <taxon>Desulfobacteraceae</taxon>
        <taxon>Desulfotignum</taxon>
    </lineage>
</organism>
<gene>
    <name evidence="3" type="primary">mrr2</name>
    <name evidence="3" type="ORF">Dpo_1c05930</name>
</gene>
<dbReference type="Gene3D" id="3.40.1350.10">
    <property type="match status" value="1"/>
</dbReference>
<dbReference type="PATRIC" id="fig|1286635.3.peg.622"/>
<dbReference type="GO" id="GO:0009307">
    <property type="term" value="P:DNA restriction-modification system"/>
    <property type="evidence" value="ECO:0007669"/>
    <property type="project" value="InterPro"/>
</dbReference>
<dbReference type="InterPro" id="IPR007560">
    <property type="entry name" value="Restrct_endonuc_IV_Mrr"/>
</dbReference>
<feature type="domain" description="Restriction system protein Mrr-like N-terminal" evidence="2">
    <location>
        <begin position="6"/>
        <end position="90"/>
    </location>
</feature>
<dbReference type="EMBL" id="APJX01000001">
    <property type="protein sequence ID" value="EMS81452.1"/>
    <property type="molecule type" value="Genomic_DNA"/>
</dbReference>
<feature type="domain" description="Restriction endonuclease type IV Mrr" evidence="1">
    <location>
        <begin position="149"/>
        <end position="264"/>
    </location>
</feature>
<keyword evidence="3" id="KW-0255">Endonuclease</keyword>
<evidence type="ECO:0000259" key="1">
    <source>
        <dbReference type="Pfam" id="PF04471"/>
    </source>
</evidence>
<name>S0G7T4_9BACT</name>
<dbReference type="GO" id="GO:0003677">
    <property type="term" value="F:DNA binding"/>
    <property type="evidence" value="ECO:0007669"/>
    <property type="project" value="InterPro"/>
</dbReference>
<keyword evidence="4" id="KW-1185">Reference proteome</keyword>
<dbReference type="Pfam" id="PF04471">
    <property type="entry name" value="Mrr_cat"/>
    <property type="match status" value="1"/>
</dbReference>
<keyword evidence="3" id="KW-0540">Nuclease</keyword>
<evidence type="ECO:0000259" key="2">
    <source>
        <dbReference type="Pfam" id="PF14338"/>
    </source>
</evidence>
<dbReference type="SUPFAM" id="SSF52980">
    <property type="entry name" value="Restriction endonuclease-like"/>
    <property type="match status" value="1"/>
</dbReference>
<dbReference type="InterPro" id="IPR052906">
    <property type="entry name" value="Type_IV_Methyl-Rstrct_Enzyme"/>
</dbReference>
<dbReference type="InterPro" id="IPR025745">
    <property type="entry name" value="Mrr-like_N_dom"/>
</dbReference>
<comment type="caution">
    <text evidence="3">The sequence shown here is derived from an EMBL/GenBank/DDBJ whole genome shotgun (WGS) entry which is preliminary data.</text>
</comment>
<evidence type="ECO:0000313" key="3">
    <source>
        <dbReference type="EMBL" id="EMS81452.1"/>
    </source>
</evidence>
<dbReference type="PANTHER" id="PTHR30015">
    <property type="entry name" value="MRR RESTRICTION SYSTEM PROTEIN"/>
    <property type="match status" value="1"/>
</dbReference>
<dbReference type="REBASE" id="65463">
    <property type="entry name" value="Dph13687MrrP"/>
</dbReference>
<dbReference type="AlphaFoldDB" id="S0G7T4"/>
<dbReference type="InterPro" id="IPR011335">
    <property type="entry name" value="Restrct_endonuc-II-like"/>
</dbReference>
<keyword evidence="3" id="KW-0378">Hydrolase</keyword>
<dbReference type="InterPro" id="IPR011856">
    <property type="entry name" value="tRNA_endonuc-like_dom_sf"/>
</dbReference>
<sequence length="290" mass="33165">MEIPKFNETFMPILKILRTGEVLRHRELLKRVQEQYYSNLPEDLLQQKTKSGEILIENRIAWGKSYLKKGGLVHYPKRGMVEITEKGKEACTRGITLGDLESNLMDFYADEKTRQGEAPPATEQSPQDLIDAGFSKIEGQAKSELLEKLRELDPFYFEKVILILLKRMGYGDFTETSKTGDGGIDGVIDEDKLGLEKIYIQAKRYTDNKVRETDMRNFIGAMSGDTRKGVFVTTSSFDEKAIKKAREAHHTIILVDGKRLVDLMYEYNVGVQVHSQYEVKEIDSDFFEAS</sequence>
<dbReference type="RefSeq" id="WP_006964177.1">
    <property type="nucleotide sequence ID" value="NZ_APJX01000001.1"/>
</dbReference>
<proteinExistence type="predicted"/>
<protein>
    <submittedName>
        <fullName evidence="3">Mrr restriction endonuclease Mrr</fullName>
    </submittedName>
</protein>
<dbReference type="PANTHER" id="PTHR30015:SF7">
    <property type="entry name" value="TYPE IV METHYL-DIRECTED RESTRICTION ENZYME ECOKMRR"/>
    <property type="match status" value="1"/>
</dbReference>
<dbReference type="Proteomes" id="UP000014216">
    <property type="component" value="Unassembled WGS sequence"/>
</dbReference>